<proteinExistence type="predicted"/>
<dbReference type="EMBL" id="OX465079">
    <property type="protein sequence ID" value="CAI9276869.1"/>
    <property type="molecule type" value="Genomic_DNA"/>
</dbReference>
<evidence type="ECO:0000313" key="2">
    <source>
        <dbReference type="Proteomes" id="UP001177003"/>
    </source>
</evidence>
<reference evidence="1" key="1">
    <citation type="submission" date="2023-04" db="EMBL/GenBank/DDBJ databases">
        <authorList>
            <person name="Vijverberg K."/>
            <person name="Xiong W."/>
            <person name="Schranz E."/>
        </authorList>
    </citation>
    <scope>NUCLEOTIDE SEQUENCE</scope>
</reference>
<organism evidence="1 2">
    <name type="scientific">Lactuca saligna</name>
    <name type="common">Willowleaf lettuce</name>
    <dbReference type="NCBI Taxonomy" id="75948"/>
    <lineage>
        <taxon>Eukaryota</taxon>
        <taxon>Viridiplantae</taxon>
        <taxon>Streptophyta</taxon>
        <taxon>Embryophyta</taxon>
        <taxon>Tracheophyta</taxon>
        <taxon>Spermatophyta</taxon>
        <taxon>Magnoliopsida</taxon>
        <taxon>eudicotyledons</taxon>
        <taxon>Gunneridae</taxon>
        <taxon>Pentapetalae</taxon>
        <taxon>asterids</taxon>
        <taxon>campanulids</taxon>
        <taxon>Asterales</taxon>
        <taxon>Asteraceae</taxon>
        <taxon>Cichorioideae</taxon>
        <taxon>Cichorieae</taxon>
        <taxon>Lactucinae</taxon>
        <taxon>Lactuca</taxon>
    </lineage>
</organism>
<dbReference type="AlphaFoldDB" id="A0AA35YMV1"/>
<dbReference type="Proteomes" id="UP001177003">
    <property type="component" value="Chromosome 3"/>
</dbReference>
<gene>
    <name evidence="1" type="ORF">LSALG_LOCUS16831</name>
</gene>
<name>A0AA35YMV1_LACSI</name>
<sequence length="175" mass="20606">MGSLNSTIQNYRLYDNFYLNSKTCYGYPLGIKFGGNFEFNFGFIMRNGVRALKNGDDRNWWNFPTLNAVNISPPAATTILAPRKKRETNLVFVPPFDFWTNIEEDDRGRLQLVNQAEVILEEILHVFLSFPFHTIYPYFHFVSIFVNGIKVYFQEYERKIKKWGKFNYLVSNSVI</sequence>
<accession>A0AA35YMV1</accession>
<evidence type="ECO:0000313" key="1">
    <source>
        <dbReference type="EMBL" id="CAI9276869.1"/>
    </source>
</evidence>
<keyword evidence="2" id="KW-1185">Reference proteome</keyword>
<protein>
    <submittedName>
        <fullName evidence="1">Uncharacterized protein</fullName>
    </submittedName>
</protein>